<keyword evidence="2" id="KW-1185">Reference proteome</keyword>
<name>A0A8J5CFA8_ZINOF</name>
<comment type="caution">
    <text evidence="1">The sequence shown here is derived from an EMBL/GenBank/DDBJ whole genome shotgun (WGS) entry which is preliminary data.</text>
</comment>
<gene>
    <name evidence="1" type="ORF">ZIOFF_064069</name>
</gene>
<evidence type="ECO:0000313" key="1">
    <source>
        <dbReference type="EMBL" id="KAG6474854.1"/>
    </source>
</evidence>
<dbReference type="AlphaFoldDB" id="A0A8J5CFA8"/>
<organism evidence="1 2">
    <name type="scientific">Zingiber officinale</name>
    <name type="common">Ginger</name>
    <name type="synonym">Amomum zingiber</name>
    <dbReference type="NCBI Taxonomy" id="94328"/>
    <lineage>
        <taxon>Eukaryota</taxon>
        <taxon>Viridiplantae</taxon>
        <taxon>Streptophyta</taxon>
        <taxon>Embryophyta</taxon>
        <taxon>Tracheophyta</taxon>
        <taxon>Spermatophyta</taxon>
        <taxon>Magnoliopsida</taxon>
        <taxon>Liliopsida</taxon>
        <taxon>Zingiberales</taxon>
        <taxon>Zingiberaceae</taxon>
        <taxon>Zingiber</taxon>
    </lineage>
</organism>
<accession>A0A8J5CFA8</accession>
<evidence type="ECO:0000313" key="2">
    <source>
        <dbReference type="Proteomes" id="UP000734854"/>
    </source>
</evidence>
<sequence>MPTFLNLDRRIAKSPQKIVSLAPAAIATPQGIRRSAAIFFNFSSRNYSCKHYVKRLVIDRPASGCGEISSPRVVQ</sequence>
<protein>
    <submittedName>
        <fullName evidence="1">Uncharacterized protein</fullName>
    </submittedName>
</protein>
<dbReference type="Proteomes" id="UP000734854">
    <property type="component" value="Unassembled WGS sequence"/>
</dbReference>
<proteinExistence type="predicted"/>
<reference evidence="1 2" key="1">
    <citation type="submission" date="2020-08" db="EMBL/GenBank/DDBJ databases">
        <title>Plant Genome Project.</title>
        <authorList>
            <person name="Zhang R.-G."/>
        </authorList>
    </citation>
    <scope>NUCLEOTIDE SEQUENCE [LARGE SCALE GENOMIC DNA]</scope>
    <source>
        <tissue evidence="1">Rhizome</tissue>
    </source>
</reference>
<dbReference type="EMBL" id="JACMSC010000018">
    <property type="protein sequence ID" value="KAG6474854.1"/>
    <property type="molecule type" value="Genomic_DNA"/>
</dbReference>